<evidence type="ECO:0000256" key="2">
    <source>
        <dbReference type="PROSITE-ProRule" id="PRU00335"/>
    </source>
</evidence>
<organism evidence="4 5">
    <name type="scientific">Sphingomonas plantiphila</name>
    <dbReference type="NCBI Taxonomy" id="3163295"/>
    <lineage>
        <taxon>Bacteria</taxon>
        <taxon>Pseudomonadati</taxon>
        <taxon>Pseudomonadota</taxon>
        <taxon>Alphaproteobacteria</taxon>
        <taxon>Sphingomonadales</taxon>
        <taxon>Sphingomonadaceae</taxon>
        <taxon>Sphingomonas</taxon>
    </lineage>
</organism>
<dbReference type="SUPFAM" id="SSF46689">
    <property type="entry name" value="Homeodomain-like"/>
    <property type="match status" value="1"/>
</dbReference>
<protein>
    <submittedName>
        <fullName evidence="4">TetR family transcriptional regulator</fullName>
    </submittedName>
</protein>
<proteinExistence type="predicted"/>
<sequence>MSITPITERKRLSPEESRDAALEAARALLIEAGPQAVTLKAVAARIGRTHANLLHHFGSAAGLQRALARSLAETVCSRIVRLIQEARADETARTEDKPRQVVDLAFDAFDKSGAGALASWMILSGNEDALDPILDVIHGLVDQISAVEGEDTGAALREDTLALVLMAMGDALLGEPLARSLDLPRGAAREIALRQLTGSPRFLKMWGQDS</sequence>
<dbReference type="InterPro" id="IPR001647">
    <property type="entry name" value="HTH_TetR"/>
</dbReference>
<name>A0ABW8YGH6_9SPHN</name>
<evidence type="ECO:0000256" key="1">
    <source>
        <dbReference type="ARBA" id="ARBA00023125"/>
    </source>
</evidence>
<evidence type="ECO:0000313" key="5">
    <source>
        <dbReference type="Proteomes" id="UP001629244"/>
    </source>
</evidence>
<comment type="caution">
    <text evidence="4">The sequence shown here is derived from an EMBL/GenBank/DDBJ whole genome shotgun (WGS) entry which is preliminary data.</text>
</comment>
<gene>
    <name evidence="4" type="ORF">ABS767_00125</name>
</gene>
<dbReference type="Gene3D" id="1.10.357.10">
    <property type="entry name" value="Tetracycline Repressor, domain 2"/>
    <property type="match status" value="1"/>
</dbReference>
<keyword evidence="5" id="KW-1185">Reference proteome</keyword>
<dbReference type="RefSeq" id="WP_408076335.1">
    <property type="nucleotide sequence ID" value="NZ_JBELQC010000001.1"/>
</dbReference>
<feature type="domain" description="HTH tetR-type" evidence="3">
    <location>
        <begin position="15"/>
        <end position="75"/>
    </location>
</feature>
<keyword evidence="1 2" id="KW-0238">DNA-binding</keyword>
<dbReference type="Proteomes" id="UP001629244">
    <property type="component" value="Unassembled WGS sequence"/>
</dbReference>
<feature type="DNA-binding region" description="H-T-H motif" evidence="2">
    <location>
        <begin position="38"/>
        <end position="57"/>
    </location>
</feature>
<dbReference type="Pfam" id="PF00440">
    <property type="entry name" value="TetR_N"/>
    <property type="match status" value="1"/>
</dbReference>
<evidence type="ECO:0000259" key="3">
    <source>
        <dbReference type="PROSITE" id="PS50977"/>
    </source>
</evidence>
<dbReference type="EMBL" id="JBELQC010000001">
    <property type="protein sequence ID" value="MFL9839351.1"/>
    <property type="molecule type" value="Genomic_DNA"/>
</dbReference>
<dbReference type="PROSITE" id="PS50977">
    <property type="entry name" value="HTH_TETR_2"/>
    <property type="match status" value="1"/>
</dbReference>
<accession>A0ABW8YGH6</accession>
<dbReference type="InterPro" id="IPR009057">
    <property type="entry name" value="Homeodomain-like_sf"/>
</dbReference>
<evidence type="ECO:0000313" key="4">
    <source>
        <dbReference type="EMBL" id="MFL9839351.1"/>
    </source>
</evidence>
<reference evidence="4 5" key="1">
    <citation type="submission" date="2024-06" db="EMBL/GenBank/DDBJ databases">
        <authorList>
            <person name="Kaempfer P."/>
            <person name="Viver T."/>
        </authorList>
    </citation>
    <scope>NUCLEOTIDE SEQUENCE [LARGE SCALE GENOMIC DNA]</scope>
    <source>
        <strain evidence="4 5">ST-64</strain>
    </source>
</reference>